<feature type="domain" description="Dihydroneopterin aldolase/epimerase" evidence="9">
    <location>
        <begin position="22"/>
        <end position="134"/>
    </location>
</feature>
<name>A0A6G9Y593_9NOCA</name>
<evidence type="ECO:0000259" key="9">
    <source>
        <dbReference type="SMART" id="SM00905"/>
    </source>
</evidence>
<dbReference type="SMART" id="SM00905">
    <property type="entry name" value="FolB"/>
    <property type="match status" value="1"/>
</dbReference>
<dbReference type="CDD" id="cd00534">
    <property type="entry name" value="DHNA_DHNTPE"/>
    <property type="match status" value="1"/>
</dbReference>
<dbReference type="UniPathway" id="UPA00077">
    <property type="reaction ID" value="UER00154"/>
</dbReference>
<evidence type="ECO:0000256" key="8">
    <source>
        <dbReference type="RuleBase" id="RU362079"/>
    </source>
</evidence>
<evidence type="ECO:0000256" key="3">
    <source>
        <dbReference type="ARBA" id="ARBA00005708"/>
    </source>
</evidence>
<dbReference type="KEGG" id="nah:F5544_02260"/>
<dbReference type="EC" id="4.1.2.25" evidence="8"/>
<evidence type="ECO:0000256" key="6">
    <source>
        <dbReference type="ARBA" id="ARBA00032903"/>
    </source>
</evidence>
<dbReference type="GO" id="GO:0004150">
    <property type="term" value="F:dihydroneopterin aldolase activity"/>
    <property type="evidence" value="ECO:0007669"/>
    <property type="project" value="UniProtKB-UniRule"/>
</dbReference>
<dbReference type="PANTHER" id="PTHR42844:SF1">
    <property type="entry name" value="DIHYDRONEOPTERIN ALDOLASE 1-RELATED"/>
    <property type="match status" value="1"/>
</dbReference>
<protein>
    <recommendedName>
        <fullName evidence="6 8">7,8-dihydroneopterin aldolase</fullName>
        <ecNumber evidence="8">4.1.2.25</ecNumber>
    </recommendedName>
</protein>
<evidence type="ECO:0000256" key="4">
    <source>
        <dbReference type="ARBA" id="ARBA00022909"/>
    </source>
</evidence>
<dbReference type="GO" id="GO:0046654">
    <property type="term" value="P:tetrahydrofolate biosynthetic process"/>
    <property type="evidence" value="ECO:0007669"/>
    <property type="project" value="UniProtKB-UniRule"/>
</dbReference>
<dbReference type="GO" id="GO:0005737">
    <property type="term" value="C:cytoplasm"/>
    <property type="evidence" value="ECO:0007669"/>
    <property type="project" value="TreeGrafter"/>
</dbReference>
<dbReference type="InterPro" id="IPR043133">
    <property type="entry name" value="GTP-CH-I_C/QueF"/>
</dbReference>
<reference evidence="10 11" key="1">
    <citation type="journal article" date="2019" name="ACS Chem. Biol.">
        <title>Identification and Mobilization of a Cryptic Antibiotic Biosynthesis Gene Locus from a Human-Pathogenic Nocardia Isolate.</title>
        <authorList>
            <person name="Herisse M."/>
            <person name="Ishida K."/>
            <person name="Porter J.L."/>
            <person name="Howden B."/>
            <person name="Hertweck C."/>
            <person name="Stinear T.P."/>
            <person name="Pidot S.J."/>
        </authorList>
    </citation>
    <scope>NUCLEOTIDE SEQUENCE [LARGE SCALE GENOMIC DNA]</scope>
    <source>
        <strain evidence="10 11">AUSMDU00012717</strain>
    </source>
</reference>
<comment type="catalytic activity">
    <reaction evidence="7">
        <text>7,8-dihydroneopterin + O2 = 7,8-dihydroxanthopterin + glycolaldehyde + formate + H(+)</text>
        <dbReference type="Rhea" id="RHEA:45332"/>
        <dbReference type="ChEBI" id="CHEBI:15378"/>
        <dbReference type="ChEBI" id="CHEBI:15379"/>
        <dbReference type="ChEBI" id="CHEBI:15740"/>
        <dbReference type="ChEBI" id="CHEBI:17001"/>
        <dbReference type="ChEBI" id="CHEBI:17071"/>
        <dbReference type="ChEBI" id="CHEBI:85130"/>
        <dbReference type="EC" id="1.13.11.81"/>
    </reaction>
</comment>
<comment type="similarity">
    <text evidence="3 8">Belongs to the DHNA family.</text>
</comment>
<dbReference type="AlphaFoldDB" id="A0A6G9Y593"/>
<evidence type="ECO:0000256" key="1">
    <source>
        <dbReference type="ARBA" id="ARBA00001353"/>
    </source>
</evidence>
<comment type="pathway">
    <text evidence="2 8">Cofactor biosynthesis; tetrahydrofolate biosynthesis; 2-amino-4-hydroxy-6-hydroxymethyl-7,8-dihydropteridine diphosphate from 7,8-dihydroneopterin triphosphate: step 3/4.</text>
</comment>
<dbReference type="PANTHER" id="PTHR42844">
    <property type="entry name" value="DIHYDRONEOPTERIN ALDOLASE 1-RELATED"/>
    <property type="match status" value="1"/>
</dbReference>
<dbReference type="NCBIfam" id="TIGR00525">
    <property type="entry name" value="folB"/>
    <property type="match status" value="1"/>
</dbReference>
<proteinExistence type="inferred from homology"/>
<comment type="catalytic activity">
    <reaction evidence="1 8">
        <text>7,8-dihydroneopterin = 6-hydroxymethyl-7,8-dihydropterin + glycolaldehyde</text>
        <dbReference type="Rhea" id="RHEA:10540"/>
        <dbReference type="ChEBI" id="CHEBI:17001"/>
        <dbReference type="ChEBI" id="CHEBI:17071"/>
        <dbReference type="ChEBI" id="CHEBI:44841"/>
        <dbReference type="EC" id="4.1.2.25"/>
    </reaction>
</comment>
<dbReference type="Gene3D" id="3.30.1130.10">
    <property type="match status" value="1"/>
</dbReference>
<dbReference type="Proteomes" id="UP000503540">
    <property type="component" value="Chromosome"/>
</dbReference>
<evidence type="ECO:0000256" key="5">
    <source>
        <dbReference type="ARBA" id="ARBA00023239"/>
    </source>
</evidence>
<dbReference type="FunFam" id="3.30.1130.10:FF:000003">
    <property type="entry name" value="7,8-dihydroneopterin aldolase"/>
    <property type="match status" value="1"/>
</dbReference>
<dbReference type="GO" id="GO:0046656">
    <property type="term" value="P:folic acid biosynthetic process"/>
    <property type="evidence" value="ECO:0007669"/>
    <property type="project" value="UniProtKB-UniRule"/>
</dbReference>
<sequence>MTGSEVFVAQSDPMIERGVDQIQLRGLRAFGHHGCFEHERRDGQEFVVDLNLWVDFAAAAASDDLATTVDYGALAERVVAIIQGPPRNLIEKVVSEIADEVMTDPRIEFVEVVLHKPHAPIPHPFDDVRVVTTRQRREAE</sequence>
<dbReference type="NCBIfam" id="TIGR00526">
    <property type="entry name" value="folB_dom"/>
    <property type="match status" value="1"/>
</dbReference>
<evidence type="ECO:0000313" key="11">
    <source>
        <dbReference type="Proteomes" id="UP000503540"/>
    </source>
</evidence>
<accession>A0A6G9Y593</accession>
<evidence type="ECO:0000256" key="2">
    <source>
        <dbReference type="ARBA" id="ARBA00005013"/>
    </source>
</evidence>
<dbReference type="Pfam" id="PF02152">
    <property type="entry name" value="FolB"/>
    <property type="match status" value="1"/>
</dbReference>
<evidence type="ECO:0000313" key="10">
    <source>
        <dbReference type="EMBL" id="QIS08372.1"/>
    </source>
</evidence>
<dbReference type="SUPFAM" id="SSF55620">
    <property type="entry name" value="Tetrahydrobiopterin biosynthesis enzymes-like"/>
    <property type="match status" value="1"/>
</dbReference>
<dbReference type="EMBL" id="CP046172">
    <property type="protein sequence ID" value="QIS08372.1"/>
    <property type="molecule type" value="Genomic_DNA"/>
</dbReference>
<keyword evidence="11" id="KW-1185">Reference proteome</keyword>
<dbReference type="InterPro" id="IPR006156">
    <property type="entry name" value="Dihydroneopterin_aldolase"/>
</dbReference>
<evidence type="ECO:0000256" key="7">
    <source>
        <dbReference type="ARBA" id="ARBA00052077"/>
    </source>
</evidence>
<dbReference type="InterPro" id="IPR006157">
    <property type="entry name" value="FolB_dom"/>
</dbReference>
<keyword evidence="4 8" id="KW-0289">Folate biosynthesis</keyword>
<comment type="function">
    <text evidence="8">Catalyzes the conversion of 7,8-dihydroneopterin to 6-hydroxymethyl-7,8-dihydropterin.</text>
</comment>
<keyword evidence="5 8" id="KW-0456">Lyase</keyword>
<organism evidence="10 11">
    <name type="scientific">Nocardia arthritidis</name>
    <dbReference type="NCBI Taxonomy" id="228602"/>
    <lineage>
        <taxon>Bacteria</taxon>
        <taxon>Bacillati</taxon>
        <taxon>Actinomycetota</taxon>
        <taxon>Actinomycetes</taxon>
        <taxon>Mycobacteriales</taxon>
        <taxon>Nocardiaceae</taxon>
        <taxon>Nocardia</taxon>
    </lineage>
</organism>
<gene>
    <name evidence="10" type="primary">folB</name>
    <name evidence="10" type="ORF">F5544_02260</name>
</gene>